<dbReference type="InterPro" id="IPR001451">
    <property type="entry name" value="Hexapep"/>
</dbReference>
<dbReference type="RefSeq" id="WP_076818929.1">
    <property type="nucleotide sequence ID" value="NZ_MOMC01000044.1"/>
</dbReference>
<proteinExistence type="inferred from homology"/>
<dbReference type="Proteomes" id="UP000188929">
    <property type="component" value="Unassembled WGS sequence"/>
</dbReference>
<dbReference type="PROSITE" id="PS00101">
    <property type="entry name" value="HEXAPEP_TRANSFERASES"/>
    <property type="match status" value="1"/>
</dbReference>
<dbReference type="STRING" id="1834516.BL253_21195"/>
<dbReference type="AlphaFoldDB" id="A0A1V2I8D5"/>
<gene>
    <name evidence="7" type="ORF">BL253_21195</name>
</gene>
<evidence type="ECO:0000256" key="4">
    <source>
        <dbReference type="ARBA" id="ARBA00022737"/>
    </source>
</evidence>
<dbReference type="Gene3D" id="2.160.10.10">
    <property type="entry name" value="Hexapeptide repeat proteins"/>
    <property type="match status" value="1"/>
</dbReference>
<evidence type="ECO:0000313" key="8">
    <source>
        <dbReference type="Proteomes" id="UP000188929"/>
    </source>
</evidence>
<keyword evidence="4" id="KW-0677">Repeat</keyword>
<evidence type="ECO:0000313" key="7">
    <source>
        <dbReference type="EMBL" id="ONH27815.1"/>
    </source>
</evidence>
<dbReference type="InterPro" id="IPR018357">
    <property type="entry name" value="Hexapep_transf_CS"/>
</dbReference>
<keyword evidence="8" id="KW-1185">Reference proteome</keyword>
<dbReference type="InterPro" id="IPR011004">
    <property type="entry name" value="Trimer_LpxA-like_sf"/>
</dbReference>
<evidence type="ECO:0000256" key="2">
    <source>
        <dbReference type="ARBA" id="ARBA00018522"/>
    </source>
</evidence>
<evidence type="ECO:0000256" key="5">
    <source>
        <dbReference type="ARBA" id="ARBA00023315"/>
    </source>
</evidence>
<protein>
    <recommendedName>
        <fullName evidence="2 6">Serine acetyltransferase</fullName>
        <ecNumber evidence="6">2.3.1.30</ecNumber>
    </recommendedName>
</protein>
<dbReference type="SUPFAM" id="SSF51161">
    <property type="entry name" value="Trimeric LpxA-like enzymes"/>
    <property type="match status" value="1"/>
</dbReference>
<sequence>MPDPGSAAGPSLGALIREDWINHGRSFVHPGLHALVAYRVGHWRLTAPAWLRSPVGILYKLVNEIVIRGLYGVEIADEAVIGRRVRIGHHQAVQIPAFCVLGDDCLIRHNVTIGFASGTASRDAVPAIGARVEIGPGSHLLGPIEIGDDVRIGPNSIVTVDVPAGATVFAAPARVMKRAT</sequence>
<evidence type="ECO:0000256" key="1">
    <source>
        <dbReference type="ARBA" id="ARBA00007274"/>
    </source>
</evidence>
<dbReference type="InterPro" id="IPR045304">
    <property type="entry name" value="LbH_SAT"/>
</dbReference>
<comment type="caution">
    <text evidence="7">The sequence shown here is derived from an EMBL/GenBank/DDBJ whole genome shotgun (WGS) entry which is preliminary data.</text>
</comment>
<name>A0A1V2I8D5_9ACTN</name>
<dbReference type="EMBL" id="MOMC01000044">
    <property type="protein sequence ID" value="ONH27815.1"/>
    <property type="molecule type" value="Genomic_DNA"/>
</dbReference>
<dbReference type="PIRSF" id="PIRSF000441">
    <property type="entry name" value="CysE"/>
    <property type="match status" value="1"/>
</dbReference>
<keyword evidence="5 6" id="KW-0012">Acyltransferase</keyword>
<evidence type="ECO:0000256" key="3">
    <source>
        <dbReference type="ARBA" id="ARBA00022679"/>
    </source>
</evidence>
<dbReference type="GO" id="GO:0009001">
    <property type="term" value="F:serine O-acetyltransferase activity"/>
    <property type="evidence" value="ECO:0007669"/>
    <property type="project" value="UniProtKB-EC"/>
</dbReference>
<dbReference type="GO" id="GO:0005737">
    <property type="term" value="C:cytoplasm"/>
    <property type="evidence" value="ECO:0007669"/>
    <property type="project" value="InterPro"/>
</dbReference>
<accession>A0A1V2I8D5</accession>
<dbReference type="CDD" id="cd03354">
    <property type="entry name" value="LbH_SAT"/>
    <property type="match status" value="1"/>
</dbReference>
<evidence type="ECO:0000256" key="6">
    <source>
        <dbReference type="PIRNR" id="PIRNR000441"/>
    </source>
</evidence>
<dbReference type="EC" id="2.3.1.30" evidence="6"/>
<dbReference type="Pfam" id="PF00132">
    <property type="entry name" value="Hexapep"/>
    <property type="match status" value="1"/>
</dbReference>
<comment type="similarity">
    <text evidence="1 6">Belongs to the transferase hexapeptide repeat family.</text>
</comment>
<dbReference type="GO" id="GO:0006535">
    <property type="term" value="P:cysteine biosynthetic process from serine"/>
    <property type="evidence" value="ECO:0007669"/>
    <property type="project" value="InterPro"/>
</dbReference>
<dbReference type="InterPro" id="IPR005881">
    <property type="entry name" value="Ser_O-AcTrfase"/>
</dbReference>
<keyword evidence="3 6" id="KW-0808">Transferase</keyword>
<comment type="catalytic activity">
    <reaction evidence="6">
        <text>L-serine + acetyl-CoA = O-acetyl-L-serine + CoA</text>
        <dbReference type="Rhea" id="RHEA:24560"/>
        <dbReference type="ChEBI" id="CHEBI:33384"/>
        <dbReference type="ChEBI" id="CHEBI:57287"/>
        <dbReference type="ChEBI" id="CHEBI:57288"/>
        <dbReference type="ChEBI" id="CHEBI:58340"/>
        <dbReference type="EC" id="2.3.1.30"/>
    </reaction>
</comment>
<dbReference type="PANTHER" id="PTHR42811">
    <property type="entry name" value="SERINE ACETYLTRANSFERASE"/>
    <property type="match status" value="1"/>
</dbReference>
<organism evidence="7 8">
    <name type="scientific">Pseudofrankia asymbiotica</name>
    <dbReference type="NCBI Taxonomy" id="1834516"/>
    <lineage>
        <taxon>Bacteria</taxon>
        <taxon>Bacillati</taxon>
        <taxon>Actinomycetota</taxon>
        <taxon>Actinomycetes</taxon>
        <taxon>Frankiales</taxon>
        <taxon>Frankiaceae</taxon>
        <taxon>Pseudofrankia</taxon>
    </lineage>
</organism>
<reference evidence="8" key="1">
    <citation type="submission" date="2016-10" db="EMBL/GenBank/DDBJ databases">
        <title>Frankia sp. NRRL B-16386 Genome sequencing.</title>
        <authorList>
            <person name="Ghodhbane-Gtari F."/>
            <person name="Swanson E."/>
            <person name="Gueddou A."/>
            <person name="Hezbri K."/>
            <person name="Ktari K."/>
            <person name="Nouioui I."/>
            <person name="Morris K."/>
            <person name="Simpson S."/>
            <person name="Abebe-Akele F."/>
            <person name="Thomas K."/>
            <person name="Gtari M."/>
            <person name="Tisa L.S."/>
        </authorList>
    </citation>
    <scope>NUCLEOTIDE SEQUENCE [LARGE SCALE GENOMIC DNA]</scope>
    <source>
        <strain evidence="8">NRRL B-16386</strain>
    </source>
</reference>